<dbReference type="Gene3D" id="2.70.98.70">
    <property type="match status" value="1"/>
</dbReference>
<reference evidence="1" key="1">
    <citation type="submission" date="2018-05" db="EMBL/GenBank/DDBJ databases">
        <authorList>
            <person name="Lanie J.A."/>
            <person name="Ng W.-L."/>
            <person name="Kazmierczak K.M."/>
            <person name="Andrzejewski T.M."/>
            <person name="Davidsen T.M."/>
            <person name="Wayne K.J."/>
            <person name="Tettelin H."/>
            <person name="Glass J.I."/>
            <person name="Rusch D."/>
            <person name="Podicherti R."/>
            <person name="Tsui H.-C.T."/>
            <person name="Winkler M.E."/>
        </authorList>
    </citation>
    <scope>NUCLEOTIDE SEQUENCE</scope>
</reference>
<dbReference type="EMBL" id="UINC01041900">
    <property type="protein sequence ID" value="SVB43795.1"/>
    <property type="molecule type" value="Genomic_DNA"/>
</dbReference>
<accession>A0A382DZZ4</accession>
<evidence type="ECO:0000313" key="1">
    <source>
        <dbReference type="EMBL" id="SVB43795.1"/>
    </source>
</evidence>
<dbReference type="AlphaFoldDB" id="A0A382DZZ4"/>
<protein>
    <submittedName>
        <fullName evidence="1">Uncharacterized protein</fullName>
    </submittedName>
</protein>
<proteinExistence type="predicted"/>
<name>A0A382DZZ4_9ZZZZ</name>
<feature type="non-terminal residue" evidence="1">
    <location>
        <position position="579"/>
    </location>
</feature>
<organism evidence="1">
    <name type="scientific">marine metagenome</name>
    <dbReference type="NCBI Taxonomy" id="408172"/>
    <lineage>
        <taxon>unclassified sequences</taxon>
        <taxon>metagenomes</taxon>
        <taxon>ecological metagenomes</taxon>
    </lineage>
</organism>
<gene>
    <name evidence="1" type="ORF">METZ01_LOCUS196649</name>
</gene>
<feature type="non-terminal residue" evidence="1">
    <location>
        <position position="1"/>
    </location>
</feature>
<sequence length="579" mass="63244">GGSPQGLMDYYIDTAYPMEQVGDVRRIRVASYGDGATSGGGDLFLIYPGPDKGKGPLVHDGLTDAYNVSGDSRYAAFLALLPDYKPNLLNRRPLPSKPVPLPAAPSKVWPSYGLAMLRSDESPSYWTSGDAIAVFQLMGQGYGHDHRDKFSLTLHGAGRLFYPDYNAIQYEKPSIGWTMNSVAHNTLLVDEQDTRNAEPNGLRHDFNPDVKFLATSASGVFEGVDQTRALFLAPEYLLDVFHASSRIPHTYDYLLHSFGQAEPARPGAFRPSDAMKRRFWLVDDQRTAKESGGWSVDFVLKDETPARLRLHMAAQPGTQVTLGRWGNELAKLAYGEKNAGLLPHLTMLATRRSGVRQTAFITTHEPTRAGQKPRITGVTKLAQRPDGVLVRVDAADFTDYVAVRFGADQNTPKPLHFVIANDQFASITDYGYLRVKKSGEVIGRGDWSGFQLPIRAGRFTLNGKQAKTTRKGNDLLFGEPAPADIPTVAVVGECPFPATIAPSGPLHMFARGRRDAALEIKNTTGKPLSGHVEFSTPAGVEITPARLEFKSVAPGESANLPFTVTTGDPVKGKQTLTYR</sequence>